<evidence type="ECO:0000256" key="2">
    <source>
        <dbReference type="ARBA" id="ARBA00007647"/>
    </source>
</evidence>
<reference evidence="9 10" key="1">
    <citation type="journal article" date="2018" name="Plant J.">
        <title>Genome sequences of Chlorella sorokiniana UTEX 1602 and Micractinium conductrix SAG 241.80: implications to maltose excretion by a green alga.</title>
        <authorList>
            <person name="Arriola M.B."/>
            <person name="Velmurugan N."/>
            <person name="Zhang Y."/>
            <person name="Plunkett M.H."/>
            <person name="Hondzo H."/>
            <person name="Barney B.M."/>
        </authorList>
    </citation>
    <scope>NUCLEOTIDE SEQUENCE [LARGE SCALE GENOMIC DNA]</scope>
    <source>
        <strain evidence="9 10">SAG 241.80</strain>
    </source>
</reference>
<organism evidence="9 10">
    <name type="scientific">Micractinium conductrix</name>
    <dbReference type="NCBI Taxonomy" id="554055"/>
    <lineage>
        <taxon>Eukaryota</taxon>
        <taxon>Viridiplantae</taxon>
        <taxon>Chlorophyta</taxon>
        <taxon>core chlorophytes</taxon>
        <taxon>Trebouxiophyceae</taxon>
        <taxon>Chlorellales</taxon>
        <taxon>Chlorellaceae</taxon>
        <taxon>Chlorella clade</taxon>
        <taxon>Micractinium</taxon>
    </lineage>
</organism>
<dbReference type="PANTHER" id="PTHR34599:SF1">
    <property type="entry name" value="PHOSPHATIDIC ACID PHOSPHATASE TYPE 2_HALOPEROXIDASE DOMAIN-CONTAINING PROTEIN"/>
    <property type="match status" value="1"/>
</dbReference>
<dbReference type="InterPro" id="IPR052559">
    <property type="entry name" value="V-haloperoxidase"/>
</dbReference>
<keyword evidence="5" id="KW-0472">Membrane</keyword>
<comment type="similarity">
    <text evidence="2">Belongs to the glycosyltransferase 92 family.</text>
</comment>
<proteinExistence type="inferred from homology"/>
<dbReference type="InterPro" id="IPR000326">
    <property type="entry name" value="PAP2/HPO"/>
</dbReference>
<dbReference type="GO" id="GO:0004601">
    <property type="term" value="F:peroxidase activity"/>
    <property type="evidence" value="ECO:0007669"/>
    <property type="project" value="UniProtKB-KW"/>
</dbReference>
<evidence type="ECO:0000256" key="3">
    <source>
        <dbReference type="ARBA" id="ARBA00022676"/>
    </source>
</evidence>
<feature type="signal peptide" evidence="7">
    <location>
        <begin position="1"/>
        <end position="20"/>
    </location>
</feature>
<dbReference type="Pfam" id="PF01569">
    <property type="entry name" value="PAP2"/>
    <property type="match status" value="1"/>
</dbReference>
<dbReference type="OrthoDB" id="2526284at2759"/>
<evidence type="ECO:0000256" key="6">
    <source>
        <dbReference type="SAM" id="MobiDB-lite"/>
    </source>
</evidence>
<protein>
    <submittedName>
        <fullName evidence="9">Acid phosphatase Vanadium-dependent haloperoxidase</fullName>
    </submittedName>
</protein>
<comment type="subcellular location">
    <subcellularLocation>
        <location evidence="1">Membrane</location>
    </subcellularLocation>
</comment>
<comment type="caution">
    <text evidence="9">The sequence shown here is derived from an EMBL/GenBank/DDBJ whole genome shotgun (WGS) entry which is preliminary data.</text>
</comment>
<evidence type="ECO:0000313" key="9">
    <source>
        <dbReference type="EMBL" id="PSC69336.1"/>
    </source>
</evidence>
<feature type="compositionally biased region" description="Low complexity" evidence="6">
    <location>
        <begin position="788"/>
        <end position="806"/>
    </location>
</feature>
<dbReference type="GO" id="GO:0016020">
    <property type="term" value="C:membrane"/>
    <property type="evidence" value="ECO:0007669"/>
    <property type="project" value="UniProtKB-SubCell"/>
</dbReference>
<dbReference type="InterPro" id="IPR008166">
    <property type="entry name" value="Glyco_transf_92"/>
</dbReference>
<evidence type="ECO:0000256" key="1">
    <source>
        <dbReference type="ARBA" id="ARBA00004370"/>
    </source>
</evidence>
<feature type="domain" description="Phosphatidic acid phosphatase type 2/haloperoxidase" evidence="8">
    <location>
        <begin position="269"/>
        <end position="387"/>
    </location>
</feature>
<dbReference type="Gene3D" id="1.10.606.20">
    <property type="match status" value="1"/>
</dbReference>
<gene>
    <name evidence="9" type="ORF">C2E20_7076</name>
</gene>
<dbReference type="SUPFAM" id="SSF48317">
    <property type="entry name" value="Acid phosphatase/Vanadium-dependent haloperoxidase"/>
    <property type="match status" value="1"/>
</dbReference>
<evidence type="ECO:0000256" key="4">
    <source>
        <dbReference type="ARBA" id="ARBA00022679"/>
    </source>
</evidence>
<dbReference type="EMBL" id="LHPF02000027">
    <property type="protein sequence ID" value="PSC69336.1"/>
    <property type="molecule type" value="Genomic_DNA"/>
</dbReference>
<feature type="region of interest" description="Disordered" evidence="6">
    <location>
        <begin position="771"/>
        <end position="806"/>
    </location>
</feature>
<keyword evidence="3" id="KW-0328">Glycosyltransferase</keyword>
<dbReference type="InterPro" id="IPR036938">
    <property type="entry name" value="PAP2/HPO_sf"/>
</dbReference>
<dbReference type="GO" id="GO:0016757">
    <property type="term" value="F:glycosyltransferase activity"/>
    <property type="evidence" value="ECO:0007669"/>
    <property type="project" value="UniProtKB-KW"/>
</dbReference>
<feature type="chain" id="PRO_5015138934" evidence="7">
    <location>
        <begin position="21"/>
        <end position="806"/>
    </location>
</feature>
<keyword evidence="4" id="KW-0808">Transferase</keyword>
<name>A0A2P6V5H7_9CHLO</name>
<keyword evidence="10" id="KW-1185">Reference proteome</keyword>
<dbReference type="Proteomes" id="UP000239649">
    <property type="component" value="Unassembled WGS sequence"/>
</dbReference>
<dbReference type="PANTHER" id="PTHR34599">
    <property type="entry name" value="PEROXIDASE-RELATED"/>
    <property type="match status" value="1"/>
</dbReference>
<dbReference type="Pfam" id="PF01697">
    <property type="entry name" value="Glyco_transf_92"/>
    <property type="match status" value="1"/>
</dbReference>
<sequence length="806" mass="86179">MAPSTRALQAVLFAAWAVSALVGPAPIVTFNNEAQAAVREYGIPSQISSRVYSQVHVAHYIATKPGNNKPSEVRDAATAYAGHTVLSLLFPWRFARLHQALKPFVQPLSKKQAAEAEARGRAAAFAIIQATQSDGFARYVPFEPAPAGSAPCKYQYVQNQFKPAPPLSILSAAYTSALAEVFSLGKKESTTRTAYQSDTARFWADGPALADPCYLLSPSSLAATSSVAGHFNQIAQALLPSTFSTRATALLFAQLNAATWDASIAAYKAKYVQPFWRPITAIRQGDGSASNSAYVDAEWTPLLTTPSHPEHPSGHSATAGAAAAVIAKHLGANKPFTIGTEFPGLAPRSYAGIQEAVDEVNWSRVYAGVHFKHAVVEGAKLGAKVAEAVIARFDLPRVLPSLGDSWEQSAAAPGLTLSLALAQTCCCLYGGWQSAATMGLEALLARWGGRPPGGYLALCPIIKNQHSDLPEWLEYHRWLGVSHVYVMDDGSEPPLDSVLQPYIQEGWVTHRPLGDLAAAAVELQNRTCVTYDSTKPQPLAYNICLQDYGHLHTWIGYIDMDEFLVITDKTPDLPTLLRDYEGYGGVGVNWRQFGSSGHQTRQPSNLLAYTRCVTDECTTPKQEGLAFKPFIKTLANTAFAAHAFGAHHVLYPKGRFTTTLNGTHVNGAASPMVDFSRLALFHYVLKSRAEFVEKKARGGAMGRHRTDKTWNDINARASATCLGGHCCGSCGSCGSSSGTACKAIHVQQPSPRPTTAVGQGNCSGRIDAEWPALATTPSHPERPSGHPATTAAASAAVASAAMAPQR</sequence>
<keyword evidence="7" id="KW-0732">Signal</keyword>
<dbReference type="AlphaFoldDB" id="A0A2P6V5H7"/>
<evidence type="ECO:0000256" key="7">
    <source>
        <dbReference type="SAM" id="SignalP"/>
    </source>
</evidence>
<accession>A0A2P6V5H7</accession>
<evidence type="ECO:0000259" key="8">
    <source>
        <dbReference type="Pfam" id="PF01569"/>
    </source>
</evidence>
<evidence type="ECO:0000256" key="5">
    <source>
        <dbReference type="ARBA" id="ARBA00023136"/>
    </source>
</evidence>
<dbReference type="CDD" id="cd03398">
    <property type="entry name" value="PAP2_haloperoxidase"/>
    <property type="match status" value="1"/>
</dbReference>
<evidence type="ECO:0000313" key="10">
    <source>
        <dbReference type="Proteomes" id="UP000239649"/>
    </source>
</evidence>